<dbReference type="PANTHER" id="PTHR47272:SF2">
    <property type="entry name" value="PIGGYBAC TRANSPOSABLE ELEMENT-DERIVED PROTEIN 3-LIKE"/>
    <property type="match status" value="1"/>
</dbReference>
<gene>
    <name evidence="3" type="primary">LOC114344020</name>
</gene>
<feature type="domain" description="PiggyBac transposable element-derived protein" evidence="2">
    <location>
        <begin position="1"/>
        <end position="161"/>
    </location>
</feature>
<dbReference type="Pfam" id="PF13843">
    <property type="entry name" value="DDE_Tnp_1_7"/>
    <property type="match status" value="1"/>
</dbReference>
<name>A0A6P7H3T1_DIAVI</name>
<protein>
    <submittedName>
        <fullName evidence="3">PiggyBac transposable element-derived protein 3-like</fullName>
    </submittedName>
</protein>
<feature type="region of interest" description="Disordered" evidence="1">
    <location>
        <begin position="184"/>
        <end position="216"/>
    </location>
</feature>
<dbReference type="RefSeq" id="XP_028150670.1">
    <property type="nucleotide sequence ID" value="XM_028294869.1"/>
</dbReference>
<accession>A0A6P7H3T1</accession>
<reference evidence="3" key="1">
    <citation type="submission" date="2025-08" db="UniProtKB">
        <authorList>
            <consortium name="RefSeq"/>
        </authorList>
    </citation>
    <scope>IDENTIFICATION</scope>
    <source>
        <tissue evidence="3">Whole insect</tissue>
    </source>
</reference>
<organism evidence="3">
    <name type="scientific">Diabrotica virgifera virgifera</name>
    <name type="common">western corn rootworm</name>
    <dbReference type="NCBI Taxonomy" id="50390"/>
    <lineage>
        <taxon>Eukaryota</taxon>
        <taxon>Metazoa</taxon>
        <taxon>Ecdysozoa</taxon>
        <taxon>Arthropoda</taxon>
        <taxon>Hexapoda</taxon>
        <taxon>Insecta</taxon>
        <taxon>Pterygota</taxon>
        <taxon>Neoptera</taxon>
        <taxon>Endopterygota</taxon>
        <taxon>Coleoptera</taxon>
        <taxon>Polyphaga</taxon>
        <taxon>Cucujiformia</taxon>
        <taxon>Chrysomeloidea</taxon>
        <taxon>Chrysomelidae</taxon>
        <taxon>Galerucinae</taxon>
        <taxon>Diabroticina</taxon>
        <taxon>Diabroticites</taxon>
        <taxon>Diabrotica</taxon>
    </lineage>
</organism>
<sequence length="278" mass="31588">MIPFLGRCELKQYVKNKPRPVGLKNFVMTTSTGIVTDFEIYQGNTSAFAKFKNCGLGSSVILHFANTLPKGSHIFFDRYFNSVTLMEELNKIGVYGTGTVMTNRLQAPAVFKNDKEMPRGESEKFTRCDSLMCLVKWKDNKGVLMLPNALSVEPEAIVKRWCKSAKCFVEVSCPNIVKTGGLRPKRSNNTEGAGSEDGENEDRLGNPQKKQKRFPVKLPEQDKRYDGYEHWPLNDDLQNPLCCRLEACQSRSRIRCSKCNVYLCLSKNKNCFKAFHTR</sequence>
<dbReference type="PANTHER" id="PTHR47272">
    <property type="entry name" value="DDE_TNP_1_7 DOMAIN-CONTAINING PROTEIN"/>
    <property type="match status" value="1"/>
</dbReference>
<proteinExistence type="predicted"/>
<dbReference type="AlphaFoldDB" id="A0A6P7H3T1"/>
<dbReference type="InParanoid" id="A0A6P7H3T1"/>
<evidence type="ECO:0000259" key="2">
    <source>
        <dbReference type="Pfam" id="PF13843"/>
    </source>
</evidence>
<evidence type="ECO:0000313" key="3">
    <source>
        <dbReference type="RefSeq" id="XP_028150670.1"/>
    </source>
</evidence>
<evidence type="ECO:0000256" key="1">
    <source>
        <dbReference type="SAM" id="MobiDB-lite"/>
    </source>
</evidence>
<dbReference type="InterPro" id="IPR029526">
    <property type="entry name" value="PGBD"/>
</dbReference>